<proteinExistence type="predicted"/>
<sequence>MVHTRSVRASNSSLPHGQGQPPNNLPPLIPPQLPIQPPPQLPPQLPTMFPSVDHAEGEDENQPHTSAHNSTSTANQDVVAAQLAAMQQQFGVFQLGQSHIAPAQQPFPDDVTRHLDSLEKLVAEHRGAPPPHHAADSIPHPLNTNITLEPYPTGFKIPQLETYDGTKDPDDRLHAFYSYMQAQNTSDALMYKIFPSTLRGNARTWYYSLPPRSISSYTEMASAFATKFSSRRLIRKTTSELMRVKQRDGESLKNYMSMFNDAVLEVSSFDQDVGIAAVISGLKHDRFRDSLIKHAATTFSKVNDRSLKFITVEEYALAQNPTPSKNQNPEWRDDNPSRKRMRMAQNRGPMLTSPPRFGRSNSTPPQQSAGKPPVNWTPFNMPRSQIFMQIKNKMDLRRPGPMKTVAASRDHTRYCDFHQDHGHTTEQCNSLKSELKSLAHKGMLNEYVQRAAPPRFVKEQGPQPQGARNPPNRQGVGYQQNPPPLPPPARIIHMITGGLEAGGLSSKQRKLYIREVKHQNRAHKQKFDDAEWKNQPITFTSANLDTVVTPHNDPLVTYVMINNCEVQRVLVDTGSAPNIMYFHYFESLGLDPALLQKYDGLIYGFNNQPILFPTPMGIATLRGNQEVARHYYLTTQVMGVEIVDNRPEDETSAAPVEDVKEVLIDDRDPSRKTQIGTRLNPEERAELIAFLRANNDVFAWTSADMPRIPNSVSQHKLSTNPSKKPVAQKRHLFWGERLQDIKEEVEKLLQAGFVRKVDYCEWVTNPILVKKANDKWRMCIDYTNLNQACPKDCYPMPSIDKLVEAASGNERLSLLDAYFGYHQVPMAPEDEEKTSFYAGDKIYCYVMMPFGLKNTGATYQKMVTIVFRAQISKNLEVYVDDIVVKSLKAEDHLADLDKTFNNLRKNKMRLNPAKCIFGMESGKFLDFMVSRRGIEVNLEKIRAIAEMEPLKSVKDIQRLTGRVAALHQFISKSADKCLPFFKIMRSAAQKDESGKQKKFEWSQECQAAFDELKSYLSSPPLLTKAIDGEILYLYLGISNEAISSVLVREETKQQKPIYYINSVLHGAELRYPIAEKAALAILQKPECSGRLIKWAVELGEFEITFQQRSAIRAQPLTDFIVECTPCPSSSNPEPNDWTLYVDGASSSKGSRAGALLIGPEGYRNEHALKFNFDATNNMAEYEALLLGLQLALELKISAIQVYSDSQLVVNQINSICEVVDPMMVKYVALVAELKRKFQKFCLSKIPRAENEQADSLSKFASDSSLSSRSVFVEVLDEPSFMKPWEAMKLRKKASRYIIVDGVLYKRSFSLPLLRCLNPYEVEYALREVHEEMPEMSILCTSDSSTSRGAHKLGSTMAICSVGAGSLGLFMKRVGGVTHLVVGVDYFTKWVEARPLSSLTSKKVGDFVFSLIIYRYGIPNQIVADNGTQFNCSSFRDFCSNYGIKLQFTSVYHPESNGMVESVNKCTLEGIKPRLEQHKAKWADELNNVLWAYKTTSRTATGETPYHLAFGTEAVIPVEIGVPSFRVTHFDERKTLIPWPRCHILVPMSSKTLKEREFLESGMSIT</sequence>
<dbReference type="InterPro" id="IPR043502">
    <property type="entry name" value="DNA/RNA_pol_sf"/>
</dbReference>
<feature type="domain" description="RNase H type-1" evidence="2">
    <location>
        <begin position="1133"/>
        <end position="1262"/>
    </location>
</feature>
<evidence type="ECO:0000256" key="1">
    <source>
        <dbReference type="SAM" id="MobiDB-lite"/>
    </source>
</evidence>
<dbReference type="Gene3D" id="3.30.70.270">
    <property type="match status" value="2"/>
</dbReference>
<dbReference type="SUPFAM" id="SSF53098">
    <property type="entry name" value="Ribonuclease H-like"/>
    <property type="match status" value="2"/>
</dbReference>
<dbReference type="GO" id="GO:0004523">
    <property type="term" value="F:RNA-DNA hybrid ribonuclease activity"/>
    <property type="evidence" value="ECO:0007669"/>
    <property type="project" value="InterPro"/>
</dbReference>
<feature type="region of interest" description="Disordered" evidence="1">
    <location>
        <begin position="1"/>
        <end position="74"/>
    </location>
</feature>
<comment type="caution">
    <text evidence="4">The sequence shown here is derived from an EMBL/GenBank/DDBJ whole genome shotgun (WGS) entry which is preliminary data.</text>
</comment>
<dbReference type="InterPro" id="IPR005162">
    <property type="entry name" value="Retrotrans_gag_dom"/>
</dbReference>
<dbReference type="PANTHER" id="PTHR48475:SF2">
    <property type="entry name" value="RIBONUCLEASE H"/>
    <property type="match status" value="1"/>
</dbReference>
<organism evidence="4 5">
    <name type="scientific">Rubroshorea leprosula</name>
    <dbReference type="NCBI Taxonomy" id="152421"/>
    <lineage>
        <taxon>Eukaryota</taxon>
        <taxon>Viridiplantae</taxon>
        <taxon>Streptophyta</taxon>
        <taxon>Embryophyta</taxon>
        <taxon>Tracheophyta</taxon>
        <taxon>Spermatophyta</taxon>
        <taxon>Magnoliopsida</taxon>
        <taxon>eudicotyledons</taxon>
        <taxon>Gunneridae</taxon>
        <taxon>Pentapetalae</taxon>
        <taxon>rosids</taxon>
        <taxon>malvids</taxon>
        <taxon>Malvales</taxon>
        <taxon>Dipterocarpaceae</taxon>
        <taxon>Rubroshorea</taxon>
    </lineage>
</organism>
<gene>
    <name evidence="4" type="ORF">SLEP1_g22668</name>
</gene>
<feature type="compositionally biased region" description="Polar residues" evidence="1">
    <location>
        <begin position="63"/>
        <end position="74"/>
    </location>
</feature>
<protein>
    <submittedName>
        <fullName evidence="4">Uncharacterized protein</fullName>
    </submittedName>
</protein>
<feature type="region of interest" description="Disordered" evidence="1">
    <location>
        <begin position="451"/>
        <end position="486"/>
    </location>
</feature>
<dbReference type="Gene3D" id="3.30.420.10">
    <property type="entry name" value="Ribonuclease H-like superfamily/Ribonuclease H"/>
    <property type="match status" value="2"/>
</dbReference>
<feature type="domain" description="Integrase catalytic" evidence="3">
    <location>
        <begin position="1329"/>
        <end position="1512"/>
    </location>
</feature>
<dbReference type="InterPro" id="IPR000477">
    <property type="entry name" value="RT_dom"/>
</dbReference>
<reference evidence="4 5" key="1">
    <citation type="journal article" date="2021" name="Commun. Biol.">
        <title>The genome of Shorea leprosula (Dipterocarpaceae) highlights the ecological relevance of drought in aseasonal tropical rainforests.</title>
        <authorList>
            <person name="Ng K.K.S."/>
            <person name="Kobayashi M.J."/>
            <person name="Fawcett J.A."/>
            <person name="Hatakeyama M."/>
            <person name="Paape T."/>
            <person name="Ng C.H."/>
            <person name="Ang C.C."/>
            <person name="Tnah L.H."/>
            <person name="Lee C.T."/>
            <person name="Nishiyama T."/>
            <person name="Sese J."/>
            <person name="O'Brien M.J."/>
            <person name="Copetti D."/>
            <person name="Mohd Noor M.I."/>
            <person name="Ong R.C."/>
            <person name="Putra M."/>
            <person name="Sireger I.Z."/>
            <person name="Indrioko S."/>
            <person name="Kosugi Y."/>
            <person name="Izuno A."/>
            <person name="Isagi Y."/>
            <person name="Lee S.L."/>
            <person name="Shimizu K.K."/>
        </authorList>
    </citation>
    <scope>NUCLEOTIDE SEQUENCE [LARGE SCALE GENOMIC DNA]</scope>
    <source>
        <strain evidence="4">214</strain>
    </source>
</reference>
<dbReference type="CDD" id="cd09279">
    <property type="entry name" value="RNase_HI_like"/>
    <property type="match status" value="1"/>
</dbReference>
<dbReference type="GO" id="GO:0003676">
    <property type="term" value="F:nucleic acid binding"/>
    <property type="evidence" value="ECO:0007669"/>
    <property type="project" value="InterPro"/>
</dbReference>
<dbReference type="CDD" id="cd01647">
    <property type="entry name" value="RT_LTR"/>
    <property type="match status" value="1"/>
</dbReference>
<dbReference type="SUPFAM" id="SSF56672">
    <property type="entry name" value="DNA/RNA polymerases"/>
    <property type="match status" value="1"/>
</dbReference>
<evidence type="ECO:0000259" key="3">
    <source>
        <dbReference type="PROSITE" id="PS50994"/>
    </source>
</evidence>
<dbReference type="InterPro" id="IPR036397">
    <property type="entry name" value="RNaseH_sf"/>
</dbReference>
<dbReference type="Pfam" id="PF00078">
    <property type="entry name" value="RVT_1"/>
    <property type="match status" value="1"/>
</dbReference>
<dbReference type="EMBL" id="BPVZ01000034">
    <property type="protein sequence ID" value="GKV11407.1"/>
    <property type="molecule type" value="Genomic_DNA"/>
</dbReference>
<feature type="compositionally biased region" description="Polar residues" evidence="1">
    <location>
        <begin position="319"/>
        <end position="329"/>
    </location>
</feature>
<dbReference type="InterPro" id="IPR001584">
    <property type="entry name" value="Integrase_cat-core"/>
</dbReference>
<feature type="compositionally biased region" description="Pro residues" evidence="1">
    <location>
        <begin position="23"/>
        <end position="45"/>
    </location>
</feature>
<evidence type="ECO:0000313" key="5">
    <source>
        <dbReference type="Proteomes" id="UP001054252"/>
    </source>
</evidence>
<dbReference type="Pfam" id="PF13456">
    <property type="entry name" value="RVT_3"/>
    <property type="match status" value="1"/>
</dbReference>
<accession>A0AAV5JJA1</accession>
<feature type="region of interest" description="Disordered" evidence="1">
    <location>
        <begin position="318"/>
        <end position="337"/>
    </location>
</feature>
<dbReference type="PANTHER" id="PTHR48475">
    <property type="entry name" value="RIBONUCLEASE H"/>
    <property type="match status" value="1"/>
</dbReference>
<dbReference type="Pfam" id="PF03732">
    <property type="entry name" value="Retrotrans_gag"/>
    <property type="match status" value="1"/>
</dbReference>
<dbReference type="Pfam" id="PF17919">
    <property type="entry name" value="RT_RNaseH_2"/>
    <property type="match status" value="1"/>
</dbReference>
<feature type="region of interest" description="Disordered" evidence="1">
    <location>
        <begin position="346"/>
        <end position="379"/>
    </location>
</feature>
<dbReference type="Pfam" id="PF00665">
    <property type="entry name" value="rve"/>
    <property type="match status" value="1"/>
</dbReference>
<dbReference type="InterPro" id="IPR012337">
    <property type="entry name" value="RNaseH-like_sf"/>
</dbReference>
<keyword evidence="5" id="KW-1185">Reference proteome</keyword>
<dbReference type="InterPro" id="IPR041577">
    <property type="entry name" value="RT_RNaseH_2"/>
</dbReference>
<name>A0AAV5JJA1_9ROSI</name>
<evidence type="ECO:0000313" key="4">
    <source>
        <dbReference type="EMBL" id="GKV11407.1"/>
    </source>
</evidence>
<dbReference type="InterPro" id="IPR002156">
    <property type="entry name" value="RNaseH_domain"/>
</dbReference>
<feature type="compositionally biased region" description="Polar residues" evidence="1">
    <location>
        <begin position="359"/>
        <end position="369"/>
    </location>
</feature>
<dbReference type="GO" id="GO:0015074">
    <property type="term" value="P:DNA integration"/>
    <property type="evidence" value="ECO:0007669"/>
    <property type="project" value="InterPro"/>
</dbReference>
<dbReference type="PROSITE" id="PS50879">
    <property type="entry name" value="RNASE_H_1"/>
    <property type="match status" value="1"/>
</dbReference>
<dbReference type="PROSITE" id="PS50994">
    <property type="entry name" value="INTEGRASE"/>
    <property type="match status" value="1"/>
</dbReference>
<evidence type="ECO:0000259" key="2">
    <source>
        <dbReference type="PROSITE" id="PS50879"/>
    </source>
</evidence>
<dbReference type="InterPro" id="IPR043128">
    <property type="entry name" value="Rev_trsase/Diguanyl_cyclase"/>
</dbReference>
<dbReference type="Gene3D" id="3.10.10.10">
    <property type="entry name" value="HIV Type 1 Reverse Transcriptase, subunit A, domain 1"/>
    <property type="match status" value="1"/>
</dbReference>
<dbReference type="Proteomes" id="UP001054252">
    <property type="component" value="Unassembled WGS sequence"/>
</dbReference>